<dbReference type="KEGG" id="hhy:Halhy_1741"/>
<dbReference type="PANTHER" id="PTHR34219:SF3">
    <property type="entry name" value="BLL7967 PROTEIN"/>
    <property type="match status" value="1"/>
</dbReference>
<feature type="transmembrane region" description="Helical" evidence="1">
    <location>
        <begin position="141"/>
        <end position="161"/>
    </location>
</feature>
<feature type="transmembrane region" description="Helical" evidence="1">
    <location>
        <begin position="193"/>
        <end position="217"/>
    </location>
</feature>
<dbReference type="eggNOG" id="COG3182">
    <property type="taxonomic scope" value="Bacteria"/>
</dbReference>
<accession>F4L2U9</accession>
<dbReference type="PROSITE" id="PS51257">
    <property type="entry name" value="PROKAR_LIPOPROTEIN"/>
    <property type="match status" value="1"/>
</dbReference>
<feature type="transmembrane region" description="Helical" evidence="1">
    <location>
        <begin position="12"/>
        <end position="34"/>
    </location>
</feature>
<dbReference type="Proteomes" id="UP000008461">
    <property type="component" value="Chromosome"/>
</dbReference>
<keyword evidence="1" id="KW-0812">Transmembrane</keyword>
<evidence type="ECO:0000256" key="1">
    <source>
        <dbReference type="SAM" id="Phobius"/>
    </source>
</evidence>
<evidence type="ECO:0000313" key="3">
    <source>
        <dbReference type="Proteomes" id="UP000008461"/>
    </source>
</evidence>
<dbReference type="STRING" id="760192.Halhy_1741"/>
<gene>
    <name evidence="2" type="ordered locus">Halhy_1741</name>
</gene>
<dbReference type="PANTHER" id="PTHR34219">
    <property type="entry name" value="IRON-REGULATED INNER MEMBRANE PROTEIN-RELATED"/>
    <property type="match status" value="1"/>
</dbReference>
<dbReference type="OrthoDB" id="111691at2"/>
<dbReference type="Pfam" id="PF03929">
    <property type="entry name" value="PepSY_TM"/>
    <property type="match status" value="1"/>
</dbReference>
<dbReference type="AlphaFoldDB" id="F4L2U9"/>
<protein>
    <submittedName>
        <fullName evidence="2">PepSY-associated TM helix domain protein</fullName>
    </submittedName>
</protein>
<name>F4L2U9_HALH1</name>
<feature type="transmembrane region" description="Helical" evidence="1">
    <location>
        <begin position="344"/>
        <end position="365"/>
    </location>
</feature>
<keyword evidence="3" id="KW-1185">Reference proteome</keyword>
<dbReference type="EMBL" id="CP002691">
    <property type="protein sequence ID" value="AEE49629.1"/>
    <property type="molecule type" value="Genomic_DNA"/>
</dbReference>
<proteinExistence type="predicted"/>
<dbReference type="HOGENOM" id="CLU_031962_2_0_10"/>
<sequence>MTLKKIIGKVHLWLGLTSGLVVFIVAITGCLYAFKDEIENATEPYRRVSPQATNFLLPSQLAAIARKKLPKRQLHAVKYNGKNKAAEAIFYHYEPTYYYTIYLNPYTGEIQKLKDMERGFFHFILDGHFYLWLPPTIGQPVVASSTLIFLIMLISGLILWFPINKAAIKQRFGYRWKKTTQWKRKNYDLHNVSGFYVSLLALVFAVTGLVWGFSWFAQGYYTALGGKKSLLYVDPVSAKNPANLAVVQAPLDKVWLTMQSEYPNAKSIEVHPPETDSSSIAANANFQAGTYWKTDYRYFNQYSLQEMPVEHIYGRLKNAGVADKLLRMNYDIHVGAIGGLAGKILAFCISLVIASLPITGFYIWYGRRWKKAKKEPRADRVLAKTLS</sequence>
<evidence type="ECO:0000313" key="2">
    <source>
        <dbReference type="EMBL" id="AEE49629.1"/>
    </source>
</evidence>
<reference evidence="2 3" key="1">
    <citation type="journal article" date="2011" name="Stand. Genomic Sci.">
        <title>Complete genome sequence of Haliscomenobacter hydrossis type strain (O).</title>
        <authorList>
            <consortium name="US DOE Joint Genome Institute (JGI-PGF)"/>
            <person name="Daligault H."/>
            <person name="Lapidus A."/>
            <person name="Zeytun A."/>
            <person name="Nolan M."/>
            <person name="Lucas S."/>
            <person name="Del Rio T.G."/>
            <person name="Tice H."/>
            <person name="Cheng J.F."/>
            <person name="Tapia R."/>
            <person name="Han C."/>
            <person name="Goodwin L."/>
            <person name="Pitluck S."/>
            <person name="Liolios K."/>
            <person name="Pagani I."/>
            <person name="Ivanova N."/>
            <person name="Huntemann M."/>
            <person name="Mavromatis K."/>
            <person name="Mikhailova N."/>
            <person name="Pati A."/>
            <person name="Chen A."/>
            <person name="Palaniappan K."/>
            <person name="Land M."/>
            <person name="Hauser L."/>
            <person name="Brambilla E.M."/>
            <person name="Rohde M."/>
            <person name="Verbarg S."/>
            <person name="Goker M."/>
            <person name="Bristow J."/>
            <person name="Eisen J.A."/>
            <person name="Markowitz V."/>
            <person name="Hugenholtz P."/>
            <person name="Kyrpides N.C."/>
            <person name="Klenk H.P."/>
            <person name="Woyke T."/>
        </authorList>
    </citation>
    <scope>NUCLEOTIDE SEQUENCE [LARGE SCALE GENOMIC DNA]</scope>
    <source>
        <strain evidence="3">ATCC 27775 / DSM 1100 / LMG 10767 / O</strain>
    </source>
</reference>
<dbReference type="InterPro" id="IPR005625">
    <property type="entry name" value="PepSY-ass_TM"/>
</dbReference>
<keyword evidence="1" id="KW-1133">Transmembrane helix</keyword>
<keyword evidence="1" id="KW-0472">Membrane</keyword>
<organism evidence="2 3">
    <name type="scientific">Haliscomenobacter hydrossis (strain ATCC 27775 / DSM 1100 / LMG 10767 / O)</name>
    <dbReference type="NCBI Taxonomy" id="760192"/>
    <lineage>
        <taxon>Bacteria</taxon>
        <taxon>Pseudomonadati</taxon>
        <taxon>Bacteroidota</taxon>
        <taxon>Saprospiria</taxon>
        <taxon>Saprospirales</taxon>
        <taxon>Haliscomenobacteraceae</taxon>
        <taxon>Haliscomenobacter</taxon>
    </lineage>
</organism>
<dbReference type="RefSeq" id="WP_013764182.1">
    <property type="nucleotide sequence ID" value="NC_015510.1"/>
</dbReference>
<reference key="2">
    <citation type="submission" date="2011-04" db="EMBL/GenBank/DDBJ databases">
        <title>Complete sequence of chromosome of Haliscomenobacter hydrossis DSM 1100.</title>
        <authorList>
            <consortium name="US DOE Joint Genome Institute (JGI-PGF)"/>
            <person name="Lucas S."/>
            <person name="Han J."/>
            <person name="Lapidus A."/>
            <person name="Bruce D."/>
            <person name="Goodwin L."/>
            <person name="Pitluck S."/>
            <person name="Peters L."/>
            <person name="Kyrpides N."/>
            <person name="Mavromatis K."/>
            <person name="Ivanova N."/>
            <person name="Ovchinnikova G."/>
            <person name="Pagani I."/>
            <person name="Daligault H."/>
            <person name="Detter J.C."/>
            <person name="Han C."/>
            <person name="Land M."/>
            <person name="Hauser L."/>
            <person name="Markowitz V."/>
            <person name="Cheng J.-F."/>
            <person name="Hugenholtz P."/>
            <person name="Woyke T."/>
            <person name="Wu D."/>
            <person name="Verbarg S."/>
            <person name="Frueling A."/>
            <person name="Brambilla E."/>
            <person name="Klenk H.-P."/>
            <person name="Eisen J.A."/>
        </authorList>
    </citation>
    <scope>NUCLEOTIDE SEQUENCE</scope>
    <source>
        <strain>DSM 1100</strain>
    </source>
</reference>